<sequence length="112" mass="12495">MNTPRIRFSARRKALLATVLLVLVAMLVLRLMGIAGFNGTQPREMDWNDDGTASRAEVVQGYTLVAVEETRDGPRTCRRYVRLRDRETPFRVECRVVFDGADAAEAPAASDP</sequence>
<keyword evidence="2" id="KW-1185">Reference proteome</keyword>
<accession>A0ABT6JKH8</accession>
<name>A0ABT6JKH8_9GAMM</name>
<comment type="caution">
    <text evidence="1">The sequence shown here is derived from an EMBL/GenBank/DDBJ whole genome shotgun (WGS) entry which is preliminary data.</text>
</comment>
<dbReference type="RefSeq" id="WP_280602128.1">
    <property type="nucleotide sequence ID" value="NZ_JARXRN010000025.1"/>
</dbReference>
<reference evidence="1 2" key="1">
    <citation type="submission" date="2023-04" db="EMBL/GenBank/DDBJ databases">
        <title>Luteimonas sp. M1R5S18.</title>
        <authorList>
            <person name="Sun J.-Q."/>
        </authorList>
    </citation>
    <scope>NUCLEOTIDE SEQUENCE [LARGE SCALE GENOMIC DNA]</scope>
    <source>
        <strain evidence="1 2">M1R5S18</strain>
    </source>
</reference>
<dbReference type="Proteomes" id="UP001156831">
    <property type="component" value="Unassembled WGS sequence"/>
</dbReference>
<gene>
    <name evidence="1" type="ORF">QFW80_11650</name>
</gene>
<evidence type="ECO:0000313" key="2">
    <source>
        <dbReference type="Proteomes" id="UP001156831"/>
    </source>
</evidence>
<organism evidence="1 2">
    <name type="scientific">Luteimonas rhizosphaericola</name>
    <dbReference type="NCBI Taxonomy" id="3042024"/>
    <lineage>
        <taxon>Bacteria</taxon>
        <taxon>Pseudomonadati</taxon>
        <taxon>Pseudomonadota</taxon>
        <taxon>Gammaproteobacteria</taxon>
        <taxon>Lysobacterales</taxon>
        <taxon>Lysobacteraceae</taxon>
        <taxon>Luteimonas</taxon>
    </lineage>
</organism>
<protein>
    <submittedName>
        <fullName evidence="1">EF-hand domain-containing protein</fullName>
    </submittedName>
</protein>
<dbReference type="EMBL" id="JARXRN010000025">
    <property type="protein sequence ID" value="MDH5831170.1"/>
    <property type="molecule type" value="Genomic_DNA"/>
</dbReference>
<evidence type="ECO:0000313" key="1">
    <source>
        <dbReference type="EMBL" id="MDH5831170.1"/>
    </source>
</evidence>
<proteinExistence type="predicted"/>